<protein>
    <submittedName>
        <fullName evidence="2">Rrf2 family transcriptional regulator</fullName>
    </submittedName>
</protein>
<keyword evidence="3" id="KW-1185">Reference proteome</keyword>
<dbReference type="STRING" id="946483.Cenrod_0922"/>
<dbReference type="PATRIC" id="fig|946483.4.peg.926"/>
<dbReference type="PANTHER" id="PTHR33221">
    <property type="entry name" value="WINGED HELIX-TURN-HELIX TRANSCRIPTIONAL REGULATOR, RRF2 FAMILY"/>
    <property type="match status" value="1"/>
</dbReference>
<dbReference type="InterPro" id="IPR000944">
    <property type="entry name" value="Tscrpt_reg_Rrf2"/>
</dbReference>
<dbReference type="InterPro" id="IPR036390">
    <property type="entry name" value="WH_DNA-bd_sf"/>
</dbReference>
<dbReference type="Proteomes" id="UP000017184">
    <property type="component" value="Chromosome"/>
</dbReference>
<dbReference type="OrthoDB" id="9808360at2"/>
<dbReference type="PROSITE" id="PS51197">
    <property type="entry name" value="HTH_RRF2_2"/>
    <property type="match status" value="1"/>
</dbReference>
<dbReference type="NCBIfam" id="TIGR00738">
    <property type="entry name" value="rrf2_super"/>
    <property type="match status" value="1"/>
</dbReference>
<organism evidence="2 3">
    <name type="scientific">Candidatus Symbiobacter mobilis CR</name>
    <dbReference type="NCBI Taxonomy" id="946483"/>
    <lineage>
        <taxon>Bacteria</taxon>
        <taxon>Pseudomonadati</taxon>
        <taxon>Pseudomonadota</taxon>
        <taxon>Betaproteobacteria</taxon>
        <taxon>Burkholderiales</taxon>
        <taxon>Comamonadaceae</taxon>
    </lineage>
</organism>
<keyword evidence="1" id="KW-0238">DNA-binding</keyword>
<dbReference type="RefSeq" id="WP_022771845.1">
    <property type="nucleotide sequence ID" value="NC_022576.1"/>
</dbReference>
<dbReference type="EMBL" id="CP004885">
    <property type="protein sequence ID" value="AGX87025.1"/>
    <property type="molecule type" value="Genomic_DNA"/>
</dbReference>
<dbReference type="GO" id="GO:0003700">
    <property type="term" value="F:DNA-binding transcription factor activity"/>
    <property type="evidence" value="ECO:0007669"/>
    <property type="project" value="TreeGrafter"/>
</dbReference>
<reference evidence="2 3" key="1">
    <citation type="journal article" date="2013" name="Genome Biol.">
        <title>Genomic analysis reveals key aspects of prokaryotic symbiosis in the phototrophic consortium "Chlorochromatium aggregatum".</title>
        <authorList>
            <person name="Liu Z."/>
            <person name="Muller J."/>
            <person name="Li T."/>
            <person name="Alvey R.M."/>
            <person name="Vogl K."/>
            <person name="Frigaard N.U."/>
            <person name="Rockwell N.C."/>
            <person name="Boyd E.S."/>
            <person name="Tomsho L.P."/>
            <person name="Schuster S.C."/>
            <person name="Henke P."/>
            <person name="Rohde M."/>
            <person name="Overmann J."/>
            <person name="Bryant D.A."/>
        </authorList>
    </citation>
    <scope>NUCLEOTIDE SEQUENCE [LARGE SCALE GENOMIC DNA]</scope>
    <source>
        <strain evidence="2">CR</strain>
    </source>
</reference>
<dbReference type="GO" id="GO:0003677">
    <property type="term" value="F:DNA binding"/>
    <property type="evidence" value="ECO:0007669"/>
    <property type="project" value="UniProtKB-KW"/>
</dbReference>
<name>U5N6W2_9BURK</name>
<dbReference type="HOGENOM" id="CLU_107144_0_0_4"/>
<dbReference type="KEGG" id="cbx:Cenrod_0922"/>
<dbReference type="PANTHER" id="PTHR33221:SF5">
    <property type="entry name" value="HTH-TYPE TRANSCRIPTIONAL REGULATOR ISCR"/>
    <property type="match status" value="1"/>
</dbReference>
<dbReference type="Pfam" id="PF02082">
    <property type="entry name" value="Rrf2"/>
    <property type="match status" value="1"/>
</dbReference>
<dbReference type="eggNOG" id="COG1959">
    <property type="taxonomic scope" value="Bacteria"/>
</dbReference>
<evidence type="ECO:0000313" key="2">
    <source>
        <dbReference type="EMBL" id="AGX87025.1"/>
    </source>
</evidence>
<gene>
    <name evidence="2" type="primary">iscR</name>
    <name evidence="2" type="ORF">Cenrod_0922</name>
</gene>
<dbReference type="InterPro" id="IPR036388">
    <property type="entry name" value="WH-like_DNA-bd_sf"/>
</dbReference>
<accession>U5N6W2</accession>
<sequence length="147" mass="15929">MRLSSRGRFAVTAMVDLGLRWGEGPVSVSAISERQLIPLPFLVQLLHRLRKAALVESVRGAKGGFQLARSPAEVSVAAVLLAVEEPLDATGCQGEANCLGDGCCCLTHSLWNLFNIRMMEFLESVTLQHLVEDHHARTASAELIPVP</sequence>
<dbReference type="SUPFAM" id="SSF46785">
    <property type="entry name" value="Winged helix' DNA-binding domain"/>
    <property type="match status" value="1"/>
</dbReference>
<dbReference type="AlphaFoldDB" id="U5N6W2"/>
<dbReference type="Gene3D" id="1.10.10.10">
    <property type="entry name" value="Winged helix-like DNA-binding domain superfamily/Winged helix DNA-binding domain"/>
    <property type="match status" value="1"/>
</dbReference>
<proteinExistence type="predicted"/>
<evidence type="ECO:0000313" key="3">
    <source>
        <dbReference type="Proteomes" id="UP000017184"/>
    </source>
</evidence>
<dbReference type="GO" id="GO:0005829">
    <property type="term" value="C:cytosol"/>
    <property type="evidence" value="ECO:0007669"/>
    <property type="project" value="TreeGrafter"/>
</dbReference>
<evidence type="ECO:0000256" key="1">
    <source>
        <dbReference type="ARBA" id="ARBA00023125"/>
    </source>
</evidence>